<dbReference type="EMBL" id="CAADEY010000162">
    <property type="protein sequence ID" value="VFJ67238.1"/>
    <property type="molecule type" value="Genomic_DNA"/>
</dbReference>
<evidence type="ECO:0000313" key="2">
    <source>
        <dbReference type="EMBL" id="VFJ67238.1"/>
    </source>
</evidence>
<feature type="compositionally biased region" description="Basic residues" evidence="1">
    <location>
        <begin position="75"/>
        <end position="84"/>
    </location>
</feature>
<accession>A0A450TIW4</accession>
<feature type="region of interest" description="Disordered" evidence="1">
    <location>
        <begin position="53"/>
        <end position="84"/>
    </location>
</feature>
<feature type="compositionally biased region" description="Basic and acidic residues" evidence="1">
    <location>
        <begin position="62"/>
        <end position="74"/>
    </location>
</feature>
<evidence type="ECO:0000256" key="1">
    <source>
        <dbReference type="SAM" id="MobiDB-lite"/>
    </source>
</evidence>
<protein>
    <submittedName>
        <fullName evidence="2">Ribbon-helix-helix protein, copG family</fullName>
    </submittedName>
</protein>
<sequence>MTLSIRLEPEIEAAFRRHLARSNTSISQFARDAIREKLARTADEMTPYDLGEPLFGRYASGETDRSRRHGEGVRKRIHAKHRDR</sequence>
<proteinExistence type="predicted"/>
<reference evidence="2" key="1">
    <citation type="submission" date="2019-02" db="EMBL/GenBank/DDBJ databases">
        <authorList>
            <person name="Gruber-Vodicka R. H."/>
            <person name="Seah K. B. B."/>
        </authorList>
    </citation>
    <scope>NUCLEOTIDE SEQUENCE</scope>
    <source>
        <strain evidence="2">BECK_DK161</strain>
    </source>
</reference>
<dbReference type="AlphaFoldDB" id="A0A450TIW4"/>
<name>A0A450TIW4_9GAMM</name>
<gene>
    <name evidence="2" type="ORF">BECKDK2373C_GA0170839_116210</name>
</gene>
<organism evidence="2">
    <name type="scientific">Candidatus Kentrum sp. DK</name>
    <dbReference type="NCBI Taxonomy" id="2126562"/>
    <lineage>
        <taxon>Bacteria</taxon>
        <taxon>Pseudomonadati</taxon>
        <taxon>Pseudomonadota</taxon>
        <taxon>Gammaproteobacteria</taxon>
        <taxon>Candidatus Kentrum</taxon>
    </lineage>
</organism>